<keyword evidence="7" id="KW-1185">Reference proteome</keyword>
<reference evidence="7" key="2">
    <citation type="journal article" date="2016" name="Sci. Rep.">
        <title>Dictyocaulus viviparus genome, variome and transcriptome elucidate lungworm biology and support future intervention.</title>
        <authorList>
            <person name="McNulty S.N."/>
            <person name="Strube C."/>
            <person name="Rosa B.A."/>
            <person name="Martin J.C."/>
            <person name="Tyagi R."/>
            <person name="Choi Y.J."/>
            <person name="Wang Q."/>
            <person name="Hallsworth Pepin K."/>
            <person name="Zhang X."/>
            <person name="Ozersky P."/>
            <person name="Wilson R.K."/>
            <person name="Sternberg P.W."/>
            <person name="Gasser R.B."/>
            <person name="Mitreva M."/>
        </authorList>
    </citation>
    <scope>NUCLEOTIDE SEQUENCE [LARGE SCALE GENOMIC DNA]</scope>
    <source>
        <strain evidence="7">HannoverDv2000</strain>
    </source>
</reference>
<dbReference type="Gene3D" id="1.20.1070.10">
    <property type="entry name" value="Rhodopsin 7-helix transmembrane proteins"/>
    <property type="match status" value="1"/>
</dbReference>
<evidence type="ECO:0000256" key="1">
    <source>
        <dbReference type="ARBA" id="ARBA00004370"/>
    </source>
</evidence>
<gene>
    <name evidence="6" type="ORF">DICVIV_10283</name>
</gene>
<keyword evidence="2 5" id="KW-0812">Transmembrane</keyword>
<dbReference type="SUPFAM" id="SSF81321">
    <property type="entry name" value="Family A G protein-coupled receptor-like"/>
    <property type="match status" value="1"/>
</dbReference>
<reference evidence="6 7" key="1">
    <citation type="submission" date="2013-11" db="EMBL/GenBank/DDBJ databases">
        <title>Draft genome of the bovine lungworm Dictyocaulus viviparus.</title>
        <authorList>
            <person name="Mitreva M."/>
        </authorList>
    </citation>
    <scope>NUCLEOTIDE SEQUENCE [LARGE SCALE GENOMIC DNA]</scope>
    <source>
        <strain evidence="6 7">HannoverDv2000</strain>
    </source>
</reference>
<feature type="transmembrane region" description="Helical" evidence="5">
    <location>
        <begin position="38"/>
        <end position="61"/>
    </location>
</feature>
<organism evidence="6 7">
    <name type="scientific">Dictyocaulus viviparus</name>
    <name type="common">Bovine lungworm</name>
    <dbReference type="NCBI Taxonomy" id="29172"/>
    <lineage>
        <taxon>Eukaryota</taxon>
        <taxon>Metazoa</taxon>
        <taxon>Ecdysozoa</taxon>
        <taxon>Nematoda</taxon>
        <taxon>Chromadorea</taxon>
        <taxon>Rhabditida</taxon>
        <taxon>Rhabditina</taxon>
        <taxon>Rhabditomorpha</taxon>
        <taxon>Strongyloidea</taxon>
        <taxon>Metastrongylidae</taxon>
        <taxon>Dictyocaulus</taxon>
    </lineage>
</organism>
<name>A0A0D8XIV5_DICVI</name>
<sequence length="150" mass="17673">MMTYSHYSFMDHPPCVYNRSCRIVSIPSQVPMHWALPLYGYVMPVIVMLTLATNSFIVIVLSQKYLRTSTNYVLLSMAISELLTGLSVMPWFMYYFTLSDVIDFFMHELNEVRCRMRISNVKCEKDNEKNPVRRLLEEFSSSLNMRRISM</sequence>
<dbReference type="PRINTS" id="PR00237">
    <property type="entry name" value="GPCRRHODOPSN"/>
</dbReference>
<evidence type="ECO:0000256" key="3">
    <source>
        <dbReference type="ARBA" id="ARBA00022989"/>
    </source>
</evidence>
<dbReference type="AlphaFoldDB" id="A0A0D8XIV5"/>
<proteinExistence type="predicted"/>
<evidence type="ECO:0000313" key="7">
    <source>
        <dbReference type="Proteomes" id="UP000053766"/>
    </source>
</evidence>
<evidence type="ECO:0000256" key="2">
    <source>
        <dbReference type="ARBA" id="ARBA00022692"/>
    </source>
</evidence>
<feature type="transmembrane region" description="Helical" evidence="5">
    <location>
        <begin position="73"/>
        <end position="96"/>
    </location>
</feature>
<dbReference type="GO" id="GO:0016020">
    <property type="term" value="C:membrane"/>
    <property type="evidence" value="ECO:0007669"/>
    <property type="project" value="UniProtKB-SubCell"/>
</dbReference>
<dbReference type="Proteomes" id="UP000053766">
    <property type="component" value="Unassembled WGS sequence"/>
</dbReference>
<evidence type="ECO:0000256" key="4">
    <source>
        <dbReference type="ARBA" id="ARBA00023136"/>
    </source>
</evidence>
<evidence type="ECO:0000313" key="6">
    <source>
        <dbReference type="EMBL" id="KJH43704.1"/>
    </source>
</evidence>
<dbReference type="InterPro" id="IPR000276">
    <property type="entry name" value="GPCR_Rhodpsn"/>
</dbReference>
<dbReference type="InterPro" id="IPR053071">
    <property type="entry name" value="GPCR1-related_rcpt"/>
</dbReference>
<keyword evidence="4 5" id="KW-0472">Membrane</keyword>
<evidence type="ECO:0008006" key="8">
    <source>
        <dbReference type="Google" id="ProtNLM"/>
    </source>
</evidence>
<dbReference type="STRING" id="29172.A0A0D8XIV5"/>
<keyword evidence="3 5" id="KW-1133">Transmembrane helix</keyword>
<evidence type="ECO:0000256" key="5">
    <source>
        <dbReference type="SAM" id="Phobius"/>
    </source>
</evidence>
<dbReference type="OrthoDB" id="5962323at2759"/>
<dbReference type="PANTHER" id="PTHR47023">
    <property type="entry name" value="SEX PEPTIDE RECEPTOR"/>
    <property type="match status" value="1"/>
</dbReference>
<accession>A0A0D8XIV5</accession>
<dbReference type="PANTHER" id="PTHR47023:SF1">
    <property type="entry name" value="SEX PEPTIDE RECEPTOR"/>
    <property type="match status" value="1"/>
</dbReference>
<dbReference type="EMBL" id="KN716533">
    <property type="protein sequence ID" value="KJH43704.1"/>
    <property type="molecule type" value="Genomic_DNA"/>
</dbReference>
<protein>
    <recommendedName>
        <fullName evidence="8">G-protein coupled receptors family 1 profile domain-containing protein</fullName>
    </recommendedName>
</protein>
<dbReference type="GO" id="GO:0004930">
    <property type="term" value="F:G protein-coupled receptor activity"/>
    <property type="evidence" value="ECO:0007669"/>
    <property type="project" value="InterPro"/>
</dbReference>
<comment type="subcellular location">
    <subcellularLocation>
        <location evidence="1">Membrane</location>
    </subcellularLocation>
</comment>